<evidence type="ECO:0000259" key="3">
    <source>
        <dbReference type="Pfam" id="PF22725"/>
    </source>
</evidence>
<evidence type="ECO:0000259" key="2">
    <source>
        <dbReference type="Pfam" id="PF01408"/>
    </source>
</evidence>
<dbReference type="Gene3D" id="3.30.360.10">
    <property type="entry name" value="Dihydrodipicolinate Reductase, domain 2"/>
    <property type="match status" value="1"/>
</dbReference>
<evidence type="ECO:0000313" key="4">
    <source>
        <dbReference type="EMBL" id="MFD1881308.1"/>
    </source>
</evidence>
<dbReference type="EMBL" id="JBHUEN010000016">
    <property type="protein sequence ID" value="MFD1881308.1"/>
    <property type="molecule type" value="Genomic_DNA"/>
</dbReference>
<dbReference type="Pfam" id="PF22725">
    <property type="entry name" value="GFO_IDH_MocA_C3"/>
    <property type="match status" value="1"/>
</dbReference>
<protein>
    <submittedName>
        <fullName evidence="4">Gfo/Idh/MocA family protein</fullName>
    </submittedName>
</protein>
<organism evidence="4 5">
    <name type="scientific">Paracoccus pacificus</name>
    <dbReference type="NCBI Taxonomy" id="1463598"/>
    <lineage>
        <taxon>Bacteria</taxon>
        <taxon>Pseudomonadati</taxon>
        <taxon>Pseudomonadota</taxon>
        <taxon>Alphaproteobacteria</taxon>
        <taxon>Rhodobacterales</taxon>
        <taxon>Paracoccaceae</taxon>
        <taxon>Paracoccus</taxon>
    </lineage>
</organism>
<dbReference type="SUPFAM" id="SSF55347">
    <property type="entry name" value="Glyceraldehyde-3-phosphate dehydrogenase-like, C-terminal domain"/>
    <property type="match status" value="1"/>
</dbReference>
<dbReference type="PANTHER" id="PTHR43818">
    <property type="entry name" value="BCDNA.GH03377"/>
    <property type="match status" value="1"/>
</dbReference>
<sequence>MARIRFGLIGAGFIGRAHALAIRAVNATFGDLPAIAEPHVLCDADLDKAVRLAAQTGFARATADWREAVEMSDAVVIAVPSQFHAEIAAYALSLGKALLCEKPVGLSGAECQALADTAEAGGVSNAVGFTYLRAPMVAHARNLLDSGALGRPVHFYGRHFEDYLASPTAPFTWRLDRRVAGRCGALGDLGCHILSIARFLCGPVAGVAGNSVIVHRERPVSPGAVELRTVENEDYASAQIRFESGVPGVIETSRVAPGRKMDLAFELTCERGTLRFDAERMNELQVYLQDGADNGVQGFRRVLINSDHPDYAAFLPAPGHGLGFNDLKTIEIAAFLRAIAAGGNVYPDLAEAARIARLCEAILDSSENPGWIDNPELPPSKQ</sequence>
<keyword evidence="1" id="KW-0560">Oxidoreductase</keyword>
<reference evidence="5" key="1">
    <citation type="journal article" date="2019" name="Int. J. Syst. Evol. Microbiol.">
        <title>The Global Catalogue of Microorganisms (GCM) 10K type strain sequencing project: providing services to taxonomists for standard genome sequencing and annotation.</title>
        <authorList>
            <consortium name="The Broad Institute Genomics Platform"/>
            <consortium name="The Broad Institute Genome Sequencing Center for Infectious Disease"/>
            <person name="Wu L."/>
            <person name="Ma J."/>
        </authorList>
    </citation>
    <scope>NUCLEOTIDE SEQUENCE [LARGE SCALE GENOMIC DNA]</scope>
    <source>
        <strain evidence="5">CCUG 56029</strain>
    </source>
</reference>
<accession>A0ABW4R579</accession>
<dbReference type="RefSeq" id="WP_379141051.1">
    <property type="nucleotide sequence ID" value="NZ_JBHUEN010000016.1"/>
</dbReference>
<dbReference type="Gene3D" id="3.40.50.720">
    <property type="entry name" value="NAD(P)-binding Rossmann-like Domain"/>
    <property type="match status" value="1"/>
</dbReference>
<keyword evidence="5" id="KW-1185">Reference proteome</keyword>
<feature type="domain" description="Gfo/Idh/MocA-like oxidoreductase N-terminal" evidence="2">
    <location>
        <begin position="4"/>
        <end position="128"/>
    </location>
</feature>
<dbReference type="InterPro" id="IPR036291">
    <property type="entry name" value="NAD(P)-bd_dom_sf"/>
</dbReference>
<dbReference type="InterPro" id="IPR000683">
    <property type="entry name" value="Gfo/Idh/MocA-like_OxRdtase_N"/>
</dbReference>
<feature type="domain" description="GFO/IDH/MocA-like oxidoreductase" evidence="3">
    <location>
        <begin position="138"/>
        <end position="275"/>
    </location>
</feature>
<evidence type="ECO:0000313" key="5">
    <source>
        <dbReference type="Proteomes" id="UP001597213"/>
    </source>
</evidence>
<dbReference type="InterPro" id="IPR050463">
    <property type="entry name" value="Gfo/Idh/MocA_oxidrdct_glycsds"/>
</dbReference>
<dbReference type="InterPro" id="IPR055170">
    <property type="entry name" value="GFO_IDH_MocA-like_dom"/>
</dbReference>
<comment type="caution">
    <text evidence="4">The sequence shown here is derived from an EMBL/GenBank/DDBJ whole genome shotgun (WGS) entry which is preliminary data.</text>
</comment>
<evidence type="ECO:0000256" key="1">
    <source>
        <dbReference type="ARBA" id="ARBA00023002"/>
    </source>
</evidence>
<dbReference type="SUPFAM" id="SSF51735">
    <property type="entry name" value="NAD(P)-binding Rossmann-fold domains"/>
    <property type="match status" value="1"/>
</dbReference>
<name>A0ABW4R579_9RHOB</name>
<proteinExistence type="predicted"/>
<dbReference type="Proteomes" id="UP001597213">
    <property type="component" value="Unassembled WGS sequence"/>
</dbReference>
<dbReference type="PANTHER" id="PTHR43818:SF11">
    <property type="entry name" value="BCDNA.GH03377"/>
    <property type="match status" value="1"/>
</dbReference>
<gene>
    <name evidence="4" type="ORF">ACFSCT_06205</name>
</gene>
<dbReference type="Pfam" id="PF01408">
    <property type="entry name" value="GFO_IDH_MocA"/>
    <property type="match status" value="1"/>
</dbReference>